<protein>
    <submittedName>
        <fullName evidence="2">Uncharacterized protein</fullName>
    </submittedName>
</protein>
<name>A0A9X3EI28_9GAMM</name>
<feature type="transmembrane region" description="Helical" evidence="1">
    <location>
        <begin position="40"/>
        <end position="64"/>
    </location>
</feature>
<accession>A0A9X3EI28</accession>
<reference evidence="2" key="1">
    <citation type="submission" date="2022-11" db="EMBL/GenBank/DDBJ databases">
        <title>Parathalassolutuus dongxingensis gen. nov., sp. nov., a novel member of family Oceanospirillaceae isolated from a coastal shrimp pond in Guangxi, China.</title>
        <authorList>
            <person name="Chen H."/>
        </authorList>
    </citation>
    <scope>NUCLEOTIDE SEQUENCE</scope>
    <source>
        <strain evidence="2">G-43</strain>
    </source>
</reference>
<keyword evidence="1" id="KW-0812">Transmembrane</keyword>
<keyword evidence="3" id="KW-1185">Reference proteome</keyword>
<keyword evidence="1" id="KW-0472">Membrane</keyword>
<evidence type="ECO:0000313" key="3">
    <source>
        <dbReference type="Proteomes" id="UP001150830"/>
    </source>
</evidence>
<sequence length="69" mass="7855">MKTWTPFKLATLLAVLINAFPLLMAFVVQADGWKETGWVMYMLLIPAGLGLMLLGFITSMVMFFRRRNA</sequence>
<comment type="caution">
    <text evidence="2">The sequence shown here is derived from an EMBL/GenBank/DDBJ whole genome shotgun (WGS) entry which is preliminary data.</text>
</comment>
<gene>
    <name evidence="2" type="ORF">OUO13_18220</name>
</gene>
<dbReference type="AlphaFoldDB" id="A0A9X3EI28"/>
<evidence type="ECO:0000256" key="1">
    <source>
        <dbReference type="SAM" id="Phobius"/>
    </source>
</evidence>
<keyword evidence="1" id="KW-1133">Transmembrane helix</keyword>
<evidence type="ECO:0000313" key="2">
    <source>
        <dbReference type="EMBL" id="MCY0967120.1"/>
    </source>
</evidence>
<dbReference type="RefSeq" id="WP_283175325.1">
    <property type="nucleotide sequence ID" value="NZ_JAPNOA010000058.1"/>
</dbReference>
<dbReference type="EMBL" id="JAPNOA010000058">
    <property type="protein sequence ID" value="MCY0967120.1"/>
    <property type="molecule type" value="Genomic_DNA"/>
</dbReference>
<organism evidence="2 3">
    <name type="scientific">Parathalassolituus penaei</name>
    <dbReference type="NCBI Taxonomy" id="2997323"/>
    <lineage>
        <taxon>Bacteria</taxon>
        <taxon>Pseudomonadati</taxon>
        <taxon>Pseudomonadota</taxon>
        <taxon>Gammaproteobacteria</taxon>
        <taxon>Oceanospirillales</taxon>
        <taxon>Oceanospirillaceae</taxon>
        <taxon>Parathalassolituus</taxon>
    </lineage>
</organism>
<dbReference type="Proteomes" id="UP001150830">
    <property type="component" value="Unassembled WGS sequence"/>
</dbReference>
<proteinExistence type="predicted"/>